<dbReference type="InterPro" id="IPR025327">
    <property type="entry name" value="DUF4233"/>
</dbReference>
<keyword evidence="3" id="KW-1185">Reference proteome</keyword>
<feature type="transmembrane region" description="Helical" evidence="1">
    <location>
        <begin position="24"/>
        <end position="45"/>
    </location>
</feature>
<gene>
    <name evidence="2" type="ordered locus">Snas_1160</name>
</gene>
<keyword evidence="1" id="KW-0812">Transmembrane</keyword>
<organism evidence="2 3">
    <name type="scientific">Stackebrandtia nassauensis (strain DSM 44728 / CIP 108903 / NRRL B-16338 / NBRC 102104 / LLR-40K-21)</name>
    <dbReference type="NCBI Taxonomy" id="446470"/>
    <lineage>
        <taxon>Bacteria</taxon>
        <taxon>Bacillati</taxon>
        <taxon>Actinomycetota</taxon>
        <taxon>Actinomycetes</taxon>
        <taxon>Glycomycetales</taxon>
        <taxon>Glycomycetaceae</taxon>
        <taxon>Stackebrandtia</taxon>
    </lineage>
</organism>
<keyword evidence="1" id="KW-1133">Transmembrane helix</keyword>
<dbReference type="HOGENOM" id="CLU_125367_2_0_11"/>
<dbReference type="KEGG" id="sna:Snas_1160"/>
<keyword evidence="1" id="KW-0472">Membrane</keyword>
<dbReference type="eggNOG" id="ENOG5032TW9">
    <property type="taxonomic scope" value="Bacteria"/>
</dbReference>
<feature type="transmembrane region" description="Helical" evidence="1">
    <location>
        <begin position="57"/>
        <end position="76"/>
    </location>
</feature>
<evidence type="ECO:0008006" key="4">
    <source>
        <dbReference type="Google" id="ProtNLM"/>
    </source>
</evidence>
<accession>D3QB53</accession>
<evidence type="ECO:0000313" key="2">
    <source>
        <dbReference type="EMBL" id="ADD40870.1"/>
    </source>
</evidence>
<dbReference type="OrthoDB" id="4773077at2"/>
<feature type="transmembrane region" description="Helical" evidence="1">
    <location>
        <begin position="88"/>
        <end position="117"/>
    </location>
</feature>
<dbReference type="Proteomes" id="UP000000844">
    <property type="component" value="Chromosome"/>
</dbReference>
<evidence type="ECO:0000313" key="3">
    <source>
        <dbReference type="Proteomes" id="UP000000844"/>
    </source>
</evidence>
<reference evidence="2 3" key="1">
    <citation type="journal article" date="2009" name="Stand. Genomic Sci.">
        <title>Complete genome sequence of Stackebrandtia nassauensis type strain (LLR-40K-21).</title>
        <authorList>
            <person name="Munk C."/>
            <person name="Lapidus A."/>
            <person name="Copeland A."/>
            <person name="Jando M."/>
            <person name="Mayilraj S."/>
            <person name="Glavina Del Rio T."/>
            <person name="Nolan M."/>
            <person name="Chen F."/>
            <person name="Lucas S."/>
            <person name="Tice H."/>
            <person name="Cheng J.F."/>
            <person name="Han C."/>
            <person name="Detter J.C."/>
            <person name="Bruce D."/>
            <person name="Goodwin L."/>
            <person name="Chain P."/>
            <person name="Pitluck S."/>
            <person name="Goker M."/>
            <person name="Ovchinikova G."/>
            <person name="Pati A."/>
            <person name="Ivanova N."/>
            <person name="Mavromatis K."/>
            <person name="Chen A."/>
            <person name="Palaniappan K."/>
            <person name="Land M."/>
            <person name="Hauser L."/>
            <person name="Chang Y.J."/>
            <person name="Jeffries C.D."/>
            <person name="Bristow J."/>
            <person name="Eisen J.A."/>
            <person name="Markowitz V."/>
            <person name="Hugenholtz P."/>
            <person name="Kyrpides N.C."/>
            <person name="Klenk H.P."/>
        </authorList>
    </citation>
    <scope>NUCLEOTIDE SEQUENCE [LARGE SCALE GENOMIC DNA]</scope>
    <source>
        <strain evidence="3">DSM 44728 / CIP 108903 / NRRL B-16338 / NBRC 102104 / LLR-40K-21</strain>
    </source>
</reference>
<name>D3QB53_STANL</name>
<dbReference type="Pfam" id="PF14017">
    <property type="entry name" value="DUF4233"/>
    <property type="match status" value="1"/>
</dbReference>
<sequence length="131" mass="14278">MDDHKVEAEPDDSQRSGLRDPLRAIAGLGAIVLILEALVLLLTIVPMRMMRVDNLSWAITVILVLTVACVVCAARARKAWAWHGGTVIQAALLVCGPVFHWSLAGVGLIFGITWWFALSVRTKLSRPPVRG</sequence>
<protein>
    <recommendedName>
        <fullName evidence="4">DUF4233 domain-containing protein</fullName>
    </recommendedName>
</protein>
<dbReference type="EMBL" id="CP001778">
    <property type="protein sequence ID" value="ADD40870.1"/>
    <property type="molecule type" value="Genomic_DNA"/>
</dbReference>
<dbReference type="AlphaFoldDB" id="D3QB53"/>
<evidence type="ECO:0000256" key="1">
    <source>
        <dbReference type="SAM" id="Phobius"/>
    </source>
</evidence>
<proteinExistence type="predicted"/>
<dbReference type="STRING" id="446470.Snas_1160"/>